<dbReference type="GO" id="GO:0005737">
    <property type="term" value="C:cytoplasm"/>
    <property type="evidence" value="ECO:0007669"/>
    <property type="project" value="UniProtKB-SubCell"/>
</dbReference>
<evidence type="ECO:0000256" key="7">
    <source>
        <dbReference type="RuleBase" id="RU003331"/>
    </source>
</evidence>
<dbReference type="GO" id="GO:0044209">
    <property type="term" value="P:AMP salvage"/>
    <property type="evidence" value="ECO:0007669"/>
    <property type="project" value="UniProtKB-UniRule"/>
</dbReference>
<keyword evidence="5" id="KW-0963">Cytoplasm</keyword>
<feature type="binding site" evidence="5">
    <location>
        <position position="31"/>
    </location>
    <ligand>
        <name>AMP</name>
        <dbReference type="ChEBI" id="CHEBI:456215"/>
    </ligand>
</feature>
<feature type="binding site" evidence="5">
    <location>
        <position position="171"/>
    </location>
    <ligand>
        <name>AMP</name>
        <dbReference type="ChEBI" id="CHEBI:456215"/>
    </ligand>
</feature>
<keyword evidence="5 7" id="KW-0067">ATP-binding</keyword>
<sequence length="216" mass="22668">MIVVLLGPPGCGKGTQGERVAAALGVPKLSTGEVLRDAVKAGTTLGLEAKGFMEHGDLVPDPVILGIMKDALAAPAQARGVVLDGVVRTVPQAEGLAQVLTDLGRPLGLVMDFVIPDDALVKRLSGRTVCDACQSPFSGRSPGETHAECPKSPKGTLVRRKDDEPDSIRNRLKVYHAQTAPVLDWYKAHGARIATIDALGTPDEVTKRSLKAVGRA</sequence>
<dbReference type="AlphaFoldDB" id="A0A0H4T7S6"/>
<dbReference type="Pfam" id="PF00406">
    <property type="entry name" value="ADK"/>
    <property type="match status" value="1"/>
</dbReference>
<keyword evidence="1 5" id="KW-0808">Transferase</keyword>
<dbReference type="InterPro" id="IPR006259">
    <property type="entry name" value="Adenyl_kin_sub"/>
</dbReference>
<dbReference type="SUPFAM" id="SSF52540">
    <property type="entry name" value="P-loop containing nucleoside triphosphate hydrolases"/>
    <property type="match status" value="1"/>
</dbReference>
<protein>
    <recommendedName>
        <fullName evidence="5 7">Adenylate kinase</fullName>
        <shortName evidence="5">AK</shortName>
        <ecNumber evidence="5 7">2.7.4.3</ecNumber>
    </recommendedName>
    <alternativeName>
        <fullName evidence="5">ATP-AMP transphosphorylase</fullName>
    </alternativeName>
    <alternativeName>
        <fullName evidence="5">ATP:AMP phosphotransferase</fullName>
    </alternativeName>
    <alternativeName>
        <fullName evidence="5">Adenylate monophosphate kinase</fullName>
    </alternativeName>
</protein>
<feature type="binding site" evidence="5">
    <location>
        <position position="133"/>
    </location>
    <ligand>
        <name>Zn(2+)</name>
        <dbReference type="ChEBI" id="CHEBI:29105"/>
        <note>structural</note>
    </ligand>
</feature>
<dbReference type="PANTHER" id="PTHR23359">
    <property type="entry name" value="NUCLEOTIDE KINASE"/>
    <property type="match status" value="1"/>
</dbReference>
<evidence type="ECO:0000256" key="3">
    <source>
        <dbReference type="ARBA" id="ARBA00022741"/>
    </source>
</evidence>
<comment type="function">
    <text evidence="5">Catalyzes the reversible transfer of the terminal phosphate group between ATP and AMP. Plays an important role in cellular energy homeostasis and in adenine nucleotide metabolism.</text>
</comment>
<dbReference type="InterPro" id="IPR027417">
    <property type="entry name" value="P-loop_NTPase"/>
</dbReference>
<feature type="binding site" evidence="5">
    <location>
        <position position="36"/>
    </location>
    <ligand>
        <name>AMP</name>
        <dbReference type="ChEBI" id="CHEBI:456215"/>
    </ligand>
</feature>
<reference evidence="9" key="1">
    <citation type="journal article" date="2015" name="ISME J.">
        <title>Aquifer environment selects for microbial species cohorts in sediment and groundwater.</title>
        <authorList>
            <person name="Hug L.A."/>
            <person name="Thomas B.C."/>
            <person name="Brown C.T."/>
            <person name="Frischkorn K.R."/>
            <person name="Williams K.H."/>
            <person name="Tringe S.G."/>
            <person name="Banfield J.F."/>
        </authorList>
    </citation>
    <scope>NUCLEOTIDE SEQUENCE</scope>
</reference>
<dbReference type="Gene3D" id="3.40.50.300">
    <property type="entry name" value="P-loop containing nucleotide triphosphate hydrolases"/>
    <property type="match status" value="1"/>
</dbReference>
<comment type="caution">
    <text evidence="5">Lacks conserved residue(s) required for the propagation of feature annotation.</text>
</comment>
<feature type="binding site" evidence="5">
    <location>
        <position position="160"/>
    </location>
    <ligand>
        <name>AMP</name>
        <dbReference type="ChEBI" id="CHEBI:456215"/>
    </ligand>
</feature>
<evidence type="ECO:0000256" key="2">
    <source>
        <dbReference type="ARBA" id="ARBA00022727"/>
    </source>
</evidence>
<feature type="binding site" evidence="5">
    <location>
        <position position="127"/>
    </location>
    <ligand>
        <name>ATP</name>
        <dbReference type="ChEBI" id="CHEBI:30616"/>
    </ligand>
</feature>
<evidence type="ECO:0000256" key="6">
    <source>
        <dbReference type="RuleBase" id="RU003330"/>
    </source>
</evidence>
<keyword evidence="5" id="KW-0862">Zinc</keyword>
<comment type="subunit">
    <text evidence="5 7">Monomer.</text>
</comment>
<keyword evidence="4 5" id="KW-0418">Kinase</keyword>
<feature type="binding site" evidence="5">
    <location>
        <position position="130"/>
    </location>
    <ligand>
        <name>Zn(2+)</name>
        <dbReference type="ChEBI" id="CHEBI:29105"/>
        <note>structural</note>
    </ligand>
</feature>
<evidence type="ECO:0000256" key="1">
    <source>
        <dbReference type="ARBA" id="ARBA00022679"/>
    </source>
</evidence>
<dbReference type="InterPro" id="IPR000850">
    <property type="entry name" value="Adenylat/UMP-CMP_kin"/>
</dbReference>
<name>A0A0H4T7S6_9BACT</name>
<feature type="region of interest" description="NMP" evidence="5">
    <location>
        <begin position="30"/>
        <end position="59"/>
    </location>
</feature>
<dbReference type="NCBIfam" id="NF001381">
    <property type="entry name" value="PRK00279.1-3"/>
    <property type="match status" value="1"/>
</dbReference>
<comment type="similarity">
    <text evidence="5 6">Belongs to the adenylate kinase family.</text>
</comment>
<dbReference type="EC" id="2.7.4.3" evidence="5 7"/>
<feature type="region of interest" description="LID" evidence="5">
    <location>
        <begin position="126"/>
        <end position="163"/>
    </location>
</feature>
<feature type="binding site" evidence="5">
    <location>
        <begin position="10"/>
        <end position="15"/>
    </location>
    <ligand>
        <name>ATP</name>
        <dbReference type="ChEBI" id="CHEBI:30616"/>
    </ligand>
</feature>
<keyword evidence="3 5" id="KW-0547">Nucleotide-binding</keyword>
<evidence type="ECO:0000256" key="5">
    <source>
        <dbReference type="HAMAP-Rule" id="MF_00235"/>
    </source>
</evidence>
<keyword evidence="2 5" id="KW-0545">Nucleotide biosynthesis</keyword>
<dbReference type="UniPathway" id="UPA00588">
    <property type="reaction ID" value="UER00649"/>
</dbReference>
<dbReference type="GO" id="GO:0008270">
    <property type="term" value="F:zinc ion binding"/>
    <property type="evidence" value="ECO:0007669"/>
    <property type="project" value="UniProtKB-UniRule"/>
</dbReference>
<comment type="catalytic activity">
    <reaction evidence="5 7">
        <text>AMP + ATP = 2 ADP</text>
        <dbReference type="Rhea" id="RHEA:12973"/>
        <dbReference type="ChEBI" id="CHEBI:30616"/>
        <dbReference type="ChEBI" id="CHEBI:456215"/>
        <dbReference type="ChEBI" id="CHEBI:456216"/>
        <dbReference type="EC" id="2.7.4.3"/>
    </reaction>
</comment>
<evidence type="ECO:0000256" key="8">
    <source>
        <dbReference type="SAM" id="MobiDB-lite"/>
    </source>
</evidence>
<dbReference type="HAMAP" id="MF_00235">
    <property type="entry name" value="Adenylate_kinase_Adk"/>
    <property type="match status" value="1"/>
</dbReference>
<feature type="binding site" evidence="5">
    <location>
        <position position="92"/>
    </location>
    <ligand>
        <name>AMP</name>
        <dbReference type="ChEBI" id="CHEBI:456215"/>
    </ligand>
</feature>
<comment type="domain">
    <text evidence="5">Consists of three domains, a large central CORE domain and two small peripheral domains, NMPbind and LID, which undergo movements during catalysis. The LID domain closes over the site of phosphoryl transfer upon ATP binding. Assembling and dissambling the active center during each catalytic cycle provides an effective means to prevent ATP hydrolysis. Some bacteria have evolved a zinc-coordinating structure that stabilizes the LID domain.</text>
</comment>
<dbReference type="GO" id="GO:0005524">
    <property type="term" value="F:ATP binding"/>
    <property type="evidence" value="ECO:0007669"/>
    <property type="project" value="UniProtKB-UniRule"/>
</dbReference>
<feature type="region of interest" description="Disordered" evidence="8">
    <location>
        <begin position="139"/>
        <end position="163"/>
    </location>
</feature>
<proteinExistence type="inferred from homology"/>
<gene>
    <name evidence="5" type="primary">adk</name>
</gene>
<comment type="pathway">
    <text evidence="5">Purine metabolism; AMP biosynthesis via salvage pathway; AMP from ADP: step 1/1.</text>
</comment>
<dbReference type="NCBIfam" id="NF011100">
    <property type="entry name" value="PRK14527.1"/>
    <property type="match status" value="1"/>
</dbReference>
<dbReference type="CDD" id="cd01428">
    <property type="entry name" value="ADK"/>
    <property type="match status" value="1"/>
</dbReference>
<dbReference type="NCBIfam" id="TIGR01351">
    <property type="entry name" value="adk"/>
    <property type="match status" value="1"/>
</dbReference>
<dbReference type="GO" id="GO:0004017">
    <property type="term" value="F:AMP kinase activity"/>
    <property type="evidence" value="ECO:0007669"/>
    <property type="project" value="UniProtKB-UniRule"/>
</dbReference>
<organism evidence="9">
    <name type="scientific">uncultured Gemmatimonadetes bacterium Rifle_16ft_4_minimus_37772</name>
    <dbReference type="NCBI Taxonomy" id="1665097"/>
    <lineage>
        <taxon>Bacteria</taxon>
        <taxon>Pseudomonadati</taxon>
        <taxon>Gemmatimonadota</taxon>
        <taxon>environmental samples</taxon>
    </lineage>
</organism>
<comment type="subcellular location">
    <subcellularLocation>
        <location evidence="5 7">Cytoplasm</location>
    </subcellularLocation>
</comment>
<accession>A0A0H4T7S6</accession>
<dbReference type="PRINTS" id="PR00094">
    <property type="entry name" value="ADENYLTKNASE"/>
</dbReference>
<evidence type="ECO:0000256" key="4">
    <source>
        <dbReference type="ARBA" id="ARBA00022777"/>
    </source>
</evidence>
<feature type="binding site" evidence="5">
    <location>
        <begin position="57"/>
        <end position="59"/>
    </location>
    <ligand>
        <name>AMP</name>
        <dbReference type="ChEBI" id="CHEBI:456215"/>
    </ligand>
</feature>
<keyword evidence="5" id="KW-0479">Metal-binding</keyword>
<feature type="binding site" evidence="5">
    <location>
        <position position="200"/>
    </location>
    <ligand>
        <name>ATP</name>
        <dbReference type="ChEBI" id="CHEBI:30616"/>
    </ligand>
</feature>
<dbReference type="EMBL" id="KT007003">
    <property type="protein sequence ID" value="AKQ02800.1"/>
    <property type="molecule type" value="Genomic_DNA"/>
</dbReference>
<evidence type="ECO:0000313" key="9">
    <source>
        <dbReference type="EMBL" id="AKQ02800.1"/>
    </source>
</evidence>